<protein>
    <submittedName>
        <fullName evidence="2">Uncharacterized protein</fullName>
    </submittedName>
</protein>
<proteinExistence type="predicted"/>
<name>A0AA85JEX1_TRIRE</name>
<dbReference type="AlphaFoldDB" id="A0AA85JEX1"/>
<dbReference type="Proteomes" id="UP000050795">
    <property type="component" value="Unassembled WGS sequence"/>
</dbReference>
<keyword evidence="1" id="KW-1185">Reference proteome</keyword>
<organism evidence="1 2">
    <name type="scientific">Trichobilharzia regenti</name>
    <name type="common">Nasal bird schistosome</name>
    <dbReference type="NCBI Taxonomy" id="157069"/>
    <lineage>
        <taxon>Eukaryota</taxon>
        <taxon>Metazoa</taxon>
        <taxon>Spiralia</taxon>
        <taxon>Lophotrochozoa</taxon>
        <taxon>Platyhelminthes</taxon>
        <taxon>Trematoda</taxon>
        <taxon>Digenea</taxon>
        <taxon>Strigeidida</taxon>
        <taxon>Schistosomatoidea</taxon>
        <taxon>Schistosomatidae</taxon>
        <taxon>Trichobilharzia</taxon>
    </lineage>
</organism>
<reference evidence="1" key="1">
    <citation type="submission" date="2022-06" db="EMBL/GenBank/DDBJ databases">
        <authorList>
            <person name="Berger JAMES D."/>
            <person name="Berger JAMES D."/>
        </authorList>
    </citation>
    <scope>NUCLEOTIDE SEQUENCE [LARGE SCALE GENOMIC DNA]</scope>
</reference>
<sequence length="76" mass="9214">MYPSSIHDLVYRLLKDNLNLRCLFQLLEITRNKCQIFCLTRSIFTLWILFGRSFEFPGVQSRNLVPYINWCSYKYI</sequence>
<accession>A0AA85JEX1</accession>
<dbReference type="WBParaSite" id="TREG1_17620.1">
    <property type="protein sequence ID" value="TREG1_17620.1"/>
    <property type="gene ID" value="TREG1_17620"/>
</dbReference>
<evidence type="ECO:0000313" key="1">
    <source>
        <dbReference type="Proteomes" id="UP000050795"/>
    </source>
</evidence>
<reference evidence="2" key="2">
    <citation type="submission" date="2023-11" db="UniProtKB">
        <authorList>
            <consortium name="WormBaseParasite"/>
        </authorList>
    </citation>
    <scope>IDENTIFICATION</scope>
</reference>
<evidence type="ECO:0000313" key="2">
    <source>
        <dbReference type="WBParaSite" id="TREG1_17620.1"/>
    </source>
</evidence>